<dbReference type="AlphaFoldDB" id="D7EC01"/>
<gene>
    <name evidence="2" type="ordered locus">Metev_2311</name>
</gene>
<dbReference type="KEGG" id="mev:Metev_2311"/>
<geneLocation type="plasmid" evidence="2 3">
    <name>pMETEV01</name>
</geneLocation>
<feature type="compositionally biased region" description="Polar residues" evidence="1">
    <location>
        <begin position="9"/>
        <end position="19"/>
    </location>
</feature>
<evidence type="ECO:0000313" key="3">
    <source>
        <dbReference type="Proteomes" id="UP000000391"/>
    </source>
</evidence>
<evidence type="ECO:0000313" key="2">
    <source>
        <dbReference type="EMBL" id="ADI75123.1"/>
    </source>
</evidence>
<evidence type="ECO:0000256" key="1">
    <source>
        <dbReference type="SAM" id="MobiDB-lite"/>
    </source>
</evidence>
<proteinExistence type="predicted"/>
<dbReference type="GeneID" id="9347968"/>
<keyword evidence="3" id="KW-1185">Reference proteome</keyword>
<accession>D7EC01</accession>
<feature type="region of interest" description="Disordered" evidence="1">
    <location>
        <begin position="1"/>
        <end position="20"/>
    </location>
</feature>
<dbReference type="HOGENOM" id="CLU_2949288_0_0_2"/>
<dbReference type="Proteomes" id="UP000000391">
    <property type="component" value="Plasmid pMETEV01"/>
</dbReference>
<keyword evidence="2" id="KW-0614">Plasmid</keyword>
<protein>
    <submittedName>
        <fullName evidence="2">Uncharacterized protein</fullName>
    </submittedName>
</protein>
<reference evidence="2 3" key="1">
    <citation type="submission" date="2010-06" db="EMBL/GenBank/DDBJ databases">
        <title>Complete sequence plasmid of Methanohalobium evestigatum Z-7303.</title>
        <authorList>
            <consortium name="US DOE Joint Genome Institute"/>
            <person name="Lucas S."/>
            <person name="Copeland A."/>
            <person name="Lapidus A."/>
            <person name="Cheng J.-F."/>
            <person name="Bruce D."/>
            <person name="Goodwin L."/>
            <person name="Pitluck S."/>
            <person name="Saunders E."/>
            <person name="Detter J.C."/>
            <person name="Han C."/>
            <person name="Tapia R."/>
            <person name="Land M."/>
            <person name="Hauser L."/>
            <person name="Kyrpides N."/>
            <person name="Mikhailova N."/>
            <person name="Sieprawska-Lupa M."/>
            <person name="Whitman W.B."/>
            <person name="Anderson I."/>
            <person name="Woyke T."/>
        </authorList>
    </citation>
    <scope>NUCLEOTIDE SEQUENCE [LARGE SCALE GENOMIC DNA]</scope>
    <source>
        <strain evidence="3">ATCC BAA-1072 / DSM 3721 / NBRC 107634 / OCM 161 / Z-7303</strain>
        <plasmid evidence="3">Plasmid pMETEV01</plasmid>
    </source>
</reference>
<dbReference type="RefSeq" id="WP_013195688.1">
    <property type="nucleotide sequence ID" value="NC_014254.1"/>
</dbReference>
<sequence length="59" mass="6667">MTDKDNLDGPNQKTSNLTLKNADKLSESELKKKIIEKYKENGYTIKQLPISKSSELPLS</sequence>
<name>D7EC01_METEZ</name>
<dbReference type="EMBL" id="CP002070">
    <property type="protein sequence ID" value="ADI75123.1"/>
    <property type="molecule type" value="Genomic_DNA"/>
</dbReference>
<organism evidence="2 3">
    <name type="scientific">Methanohalobium evestigatum (strain ATCC BAA-1072 / DSM 3721 / NBRC 107634 / OCM 161 / Z-7303)</name>
    <dbReference type="NCBI Taxonomy" id="644295"/>
    <lineage>
        <taxon>Archaea</taxon>
        <taxon>Methanobacteriati</taxon>
        <taxon>Methanobacteriota</taxon>
        <taxon>Stenosarchaea group</taxon>
        <taxon>Methanomicrobia</taxon>
        <taxon>Methanosarcinales</taxon>
        <taxon>Methanosarcinaceae</taxon>
        <taxon>Methanohalobium</taxon>
    </lineage>
</organism>